<dbReference type="Proteomes" id="UP001162480">
    <property type="component" value="Chromosome 5"/>
</dbReference>
<keyword evidence="2" id="KW-1185">Reference proteome</keyword>
<dbReference type="EMBL" id="OX597818">
    <property type="protein sequence ID" value="CAI9723654.1"/>
    <property type="molecule type" value="Genomic_DNA"/>
</dbReference>
<accession>A0AA36AX36</accession>
<reference evidence="1" key="1">
    <citation type="submission" date="2023-08" db="EMBL/GenBank/DDBJ databases">
        <authorList>
            <person name="Alioto T."/>
            <person name="Alioto T."/>
            <person name="Gomez Garrido J."/>
        </authorList>
    </citation>
    <scope>NUCLEOTIDE SEQUENCE</scope>
</reference>
<gene>
    <name evidence="1" type="ORF">OCTVUL_1B018317</name>
</gene>
<organism evidence="1 2">
    <name type="scientific">Octopus vulgaris</name>
    <name type="common">Common octopus</name>
    <dbReference type="NCBI Taxonomy" id="6645"/>
    <lineage>
        <taxon>Eukaryota</taxon>
        <taxon>Metazoa</taxon>
        <taxon>Spiralia</taxon>
        <taxon>Lophotrochozoa</taxon>
        <taxon>Mollusca</taxon>
        <taxon>Cephalopoda</taxon>
        <taxon>Coleoidea</taxon>
        <taxon>Octopodiformes</taxon>
        <taxon>Octopoda</taxon>
        <taxon>Incirrata</taxon>
        <taxon>Octopodidae</taxon>
        <taxon>Octopus</taxon>
    </lineage>
</organism>
<evidence type="ECO:0000313" key="1">
    <source>
        <dbReference type="EMBL" id="CAI9723654.1"/>
    </source>
</evidence>
<sequence>MGNIEDYLNLAKEVRMNLLFFISAYFCGFVERVAMIDGSKEDKTKSKLKENMIMDRKRFSFVQILERNIFGSLLC</sequence>
<dbReference type="AlphaFoldDB" id="A0AA36AX36"/>
<evidence type="ECO:0000313" key="2">
    <source>
        <dbReference type="Proteomes" id="UP001162480"/>
    </source>
</evidence>
<protein>
    <submittedName>
        <fullName evidence="1">Uncharacterized protein</fullName>
    </submittedName>
</protein>
<name>A0AA36AX36_OCTVU</name>
<proteinExistence type="predicted"/>